<name>A0A235B6M9_9BACL</name>
<proteinExistence type="predicted"/>
<organism evidence="2 3">
    <name type="scientific">Paludifilum halophilum</name>
    <dbReference type="NCBI Taxonomy" id="1642702"/>
    <lineage>
        <taxon>Bacteria</taxon>
        <taxon>Bacillati</taxon>
        <taxon>Bacillota</taxon>
        <taxon>Bacilli</taxon>
        <taxon>Bacillales</taxon>
        <taxon>Thermoactinomycetaceae</taxon>
        <taxon>Paludifilum</taxon>
    </lineage>
</organism>
<evidence type="ECO:0000313" key="3">
    <source>
        <dbReference type="Proteomes" id="UP000215459"/>
    </source>
</evidence>
<comment type="caution">
    <text evidence="2">The sequence shown here is derived from an EMBL/GenBank/DDBJ whole genome shotgun (WGS) entry which is preliminary data.</text>
</comment>
<evidence type="ECO:0000256" key="1">
    <source>
        <dbReference type="SAM" id="MobiDB-lite"/>
    </source>
</evidence>
<gene>
    <name evidence="2" type="ORF">CHM34_07465</name>
</gene>
<dbReference type="EMBL" id="NOWF01000004">
    <property type="protein sequence ID" value="OYD07953.1"/>
    <property type="molecule type" value="Genomic_DNA"/>
</dbReference>
<reference evidence="2 3" key="1">
    <citation type="submission" date="2017-07" db="EMBL/GenBank/DDBJ databases">
        <title>The genome sequence of Paludifilum halophilum highlights mechanisms for microbial adaptation to high salt environemnts.</title>
        <authorList>
            <person name="Belbahri L."/>
        </authorList>
    </citation>
    <scope>NUCLEOTIDE SEQUENCE [LARGE SCALE GENOMIC DNA]</scope>
    <source>
        <strain evidence="2 3">DSM 102817</strain>
    </source>
</reference>
<evidence type="ECO:0000313" key="2">
    <source>
        <dbReference type="EMBL" id="OYD07953.1"/>
    </source>
</evidence>
<dbReference type="Proteomes" id="UP000215459">
    <property type="component" value="Unassembled WGS sequence"/>
</dbReference>
<feature type="region of interest" description="Disordered" evidence="1">
    <location>
        <begin position="208"/>
        <end position="229"/>
    </location>
</feature>
<dbReference type="AlphaFoldDB" id="A0A235B6M9"/>
<dbReference type="RefSeq" id="WP_094263990.1">
    <property type="nucleotide sequence ID" value="NZ_NOWF01000004.1"/>
</dbReference>
<sequence>MTITVGVYLGKKDRFLRNWYDILPRGQFPLLVKYCIQSYLKGVYFPLDTICDRESFKERMRLLKELSPTQRNVTFTPEDGPVYQWVDGVDNGYRSEEIKSILKDTIIHTLLDEFERTPLAFQHERRRYGGYWNGSHEGTPPYMYMRERDKKSPRYEGVWEGRENRLPSEGRESWVADRFPEEEKVSYPGLKREEPVLRRDPIEIEEMYRSEEVTQRSSADDHSLDGKKEAPYRGFHHWVDRLG</sequence>
<accession>A0A235B6M9</accession>
<protein>
    <submittedName>
        <fullName evidence="2">Uncharacterized protein</fullName>
    </submittedName>
</protein>
<keyword evidence="3" id="KW-1185">Reference proteome</keyword>
<dbReference type="OrthoDB" id="2987499at2"/>